<protein>
    <recommendedName>
        <fullName evidence="4">Molybdate ABC transporter substrate-binding protein</fullName>
    </recommendedName>
</protein>
<gene>
    <name evidence="3" type="ORF">METZ01_LOCUS10375</name>
</gene>
<organism evidence="3">
    <name type="scientific">marine metagenome</name>
    <dbReference type="NCBI Taxonomy" id="408172"/>
    <lineage>
        <taxon>unclassified sequences</taxon>
        <taxon>metagenomes</taxon>
        <taxon>ecological metagenomes</taxon>
    </lineage>
</organism>
<dbReference type="EMBL" id="UINC01000562">
    <property type="protein sequence ID" value="SUZ57521.1"/>
    <property type="molecule type" value="Genomic_DNA"/>
</dbReference>
<dbReference type="InterPro" id="IPR050682">
    <property type="entry name" value="ModA/WtpA"/>
</dbReference>
<dbReference type="PIRSF" id="PIRSF004846">
    <property type="entry name" value="ModA"/>
    <property type="match status" value="1"/>
</dbReference>
<dbReference type="Pfam" id="PF13531">
    <property type="entry name" value="SBP_bac_11"/>
    <property type="match status" value="1"/>
</dbReference>
<proteinExistence type="predicted"/>
<evidence type="ECO:0008006" key="4">
    <source>
        <dbReference type="Google" id="ProtNLM"/>
    </source>
</evidence>
<sequence length="238" mass="24236">MLLVAVALLAGNCSSGDDDERLTVFVASSLADVLGDLGDAWKSFGGSELLEVVGGSNHLAAQLRDGAPADVFLTADAALLDGLSPDRAPIAVLNRLATNHLVVAVPAGVPAGIRSPADLQRTDAILVACASGVPCGDATIARYGDLPIDSYEPSVRAVVARLTLGEADLGIVYATDVAAEPRITAAWNEPPACPCITYAAAAMTDRGSEFLEFLETTTAQGVLAAHGFAPEPAPSGSQ</sequence>
<evidence type="ECO:0000313" key="3">
    <source>
        <dbReference type="EMBL" id="SUZ57521.1"/>
    </source>
</evidence>
<dbReference type="SUPFAM" id="SSF53850">
    <property type="entry name" value="Periplasmic binding protein-like II"/>
    <property type="match status" value="1"/>
</dbReference>
<dbReference type="GO" id="GO:0046872">
    <property type="term" value="F:metal ion binding"/>
    <property type="evidence" value="ECO:0007669"/>
    <property type="project" value="UniProtKB-KW"/>
</dbReference>
<dbReference type="Gene3D" id="3.40.190.10">
    <property type="entry name" value="Periplasmic binding protein-like II"/>
    <property type="match status" value="2"/>
</dbReference>
<accession>A0A381NSF3</accession>
<name>A0A381NSF3_9ZZZZ</name>
<dbReference type="GO" id="GO:0015689">
    <property type="term" value="P:molybdate ion transport"/>
    <property type="evidence" value="ECO:0007669"/>
    <property type="project" value="InterPro"/>
</dbReference>
<reference evidence="3" key="1">
    <citation type="submission" date="2018-05" db="EMBL/GenBank/DDBJ databases">
        <authorList>
            <person name="Lanie J.A."/>
            <person name="Ng W.-L."/>
            <person name="Kazmierczak K.M."/>
            <person name="Andrzejewski T.M."/>
            <person name="Davidsen T.M."/>
            <person name="Wayne K.J."/>
            <person name="Tettelin H."/>
            <person name="Glass J.I."/>
            <person name="Rusch D."/>
            <person name="Podicherti R."/>
            <person name="Tsui H.-C.T."/>
            <person name="Winkler M.E."/>
        </authorList>
    </citation>
    <scope>NUCLEOTIDE SEQUENCE</scope>
</reference>
<dbReference type="GO" id="GO:0030973">
    <property type="term" value="F:molybdate ion binding"/>
    <property type="evidence" value="ECO:0007669"/>
    <property type="project" value="TreeGrafter"/>
</dbReference>
<dbReference type="InterPro" id="IPR005950">
    <property type="entry name" value="ModA"/>
</dbReference>
<evidence type="ECO:0000256" key="1">
    <source>
        <dbReference type="ARBA" id="ARBA00022723"/>
    </source>
</evidence>
<dbReference type="PANTHER" id="PTHR30632:SF0">
    <property type="entry name" value="SULFATE-BINDING PROTEIN"/>
    <property type="match status" value="1"/>
</dbReference>
<evidence type="ECO:0000256" key="2">
    <source>
        <dbReference type="ARBA" id="ARBA00022729"/>
    </source>
</evidence>
<keyword evidence="2" id="KW-0732">Signal</keyword>
<dbReference type="PANTHER" id="PTHR30632">
    <property type="entry name" value="MOLYBDATE-BINDING PERIPLASMIC PROTEIN"/>
    <property type="match status" value="1"/>
</dbReference>
<dbReference type="AlphaFoldDB" id="A0A381NSF3"/>
<keyword evidence="1" id="KW-0479">Metal-binding</keyword>